<keyword evidence="6" id="KW-0456">Lyase</keyword>
<accession>A0A2H0YRY1</accession>
<name>A0A2H0YRY1_9BACT</name>
<evidence type="ECO:0000256" key="5">
    <source>
        <dbReference type="ARBA" id="ARBA00023145"/>
    </source>
</evidence>
<organism evidence="10 11">
    <name type="scientific">Candidatus Kerfeldbacteria bacterium CG08_land_8_20_14_0_20_42_7</name>
    <dbReference type="NCBI Taxonomy" id="2014245"/>
    <lineage>
        <taxon>Bacteria</taxon>
        <taxon>Candidatus Kerfeldiibacteriota</taxon>
    </lineage>
</organism>
<reference evidence="11" key="1">
    <citation type="submission" date="2017-09" db="EMBL/GenBank/DDBJ databases">
        <title>Depth-based differentiation of microbial function through sediment-hosted aquifers and enrichment of novel symbionts in the deep terrestrial subsurface.</title>
        <authorList>
            <person name="Probst A.J."/>
            <person name="Ladd B."/>
            <person name="Jarett J.K."/>
            <person name="Geller-Mcgrath D.E."/>
            <person name="Sieber C.M.K."/>
            <person name="Emerson J.B."/>
            <person name="Anantharaman K."/>
            <person name="Thomas B.C."/>
            <person name="Malmstrom R."/>
            <person name="Stieglmeier M."/>
            <person name="Klingl A."/>
            <person name="Woyke T."/>
            <person name="Ryan C.M."/>
            <person name="Banfield J.F."/>
        </authorList>
    </citation>
    <scope>NUCLEOTIDE SEQUENCE [LARGE SCALE GENOMIC DNA]</scope>
</reference>
<keyword evidence="5" id="KW-0865">Zymogen</keyword>
<dbReference type="GO" id="GO:0015940">
    <property type="term" value="P:pantothenate biosynthetic process"/>
    <property type="evidence" value="ECO:0007669"/>
    <property type="project" value="UniProtKB-UniRule"/>
</dbReference>
<dbReference type="Proteomes" id="UP000228711">
    <property type="component" value="Unassembled WGS sequence"/>
</dbReference>
<dbReference type="InterPro" id="IPR003190">
    <property type="entry name" value="Asp_decarbox"/>
</dbReference>
<dbReference type="Pfam" id="PF02261">
    <property type="entry name" value="Asp_decarbox"/>
    <property type="match status" value="1"/>
</dbReference>
<dbReference type="PANTHER" id="PTHR21012:SF0">
    <property type="entry name" value="ASPARTATE 1-DECARBOXYLASE"/>
    <property type="match status" value="1"/>
</dbReference>
<keyword evidence="1" id="KW-0963">Cytoplasm</keyword>
<keyword evidence="2" id="KW-0566">Pantothenate biosynthesis</keyword>
<evidence type="ECO:0000256" key="9">
    <source>
        <dbReference type="NCBIfam" id="TIGR00223"/>
    </source>
</evidence>
<dbReference type="EMBL" id="PEXV01000133">
    <property type="protein sequence ID" value="PIS41264.1"/>
    <property type="molecule type" value="Genomic_DNA"/>
</dbReference>
<keyword evidence="3" id="KW-0210">Decarboxylase</keyword>
<keyword evidence="4" id="KW-0068">Autocatalytic cleavage</keyword>
<evidence type="ECO:0000256" key="3">
    <source>
        <dbReference type="ARBA" id="ARBA00022793"/>
    </source>
</evidence>
<dbReference type="AlphaFoldDB" id="A0A2H0YRY1"/>
<protein>
    <recommendedName>
        <fullName evidence="9">Aspartate 1-decarboxylase</fullName>
        <ecNumber evidence="9">4.1.1.11</ecNumber>
    </recommendedName>
</protein>
<dbReference type="EC" id="4.1.1.11" evidence="9"/>
<evidence type="ECO:0000313" key="10">
    <source>
        <dbReference type="EMBL" id="PIS41264.1"/>
    </source>
</evidence>
<keyword evidence="7" id="KW-0704">Schiff base</keyword>
<evidence type="ECO:0000256" key="2">
    <source>
        <dbReference type="ARBA" id="ARBA00022655"/>
    </source>
</evidence>
<gene>
    <name evidence="10" type="primary">panD</name>
    <name evidence="10" type="ORF">COT25_04080</name>
</gene>
<proteinExistence type="inferred from homology"/>
<dbReference type="HAMAP" id="MF_00446">
    <property type="entry name" value="PanD"/>
    <property type="match status" value="1"/>
</dbReference>
<evidence type="ECO:0000256" key="4">
    <source>
        <dbReference type="ARBA" id="ARBA00022813"/>
    </source>
</evidence>
<evidence type="ECO:0000256" key="6">
    <source>
        <dbReference type="ARBA" id="ARBA00023239"/>
    </source>
</evidence>
<sequence length="104" mass="11477">HKAHVTEANLNYIDSVTIDENLIDRAGFLIGEKVMVVSSTTGERLETYVIAGTRDSGKICMNGAAAHKIKIGEEVIIMGFELADEEITLTNILVDRQNKFSRIL</sequence>
<dbReference type="SUPFAM" id="SSF50692">
    <property type="entry name" value="ADC-like"/>
    <property type="match status" value="1"/>
</dbReference>
<dbReference type="GO" id="GO:0004068">
    <property type="term" value="F:aspartate 1-decarboxylase activity"/>
    <property type="evidence" value="ECO:0007669"/>
    <property type="project" value="UniProtKB-UniRule"/>
</dbReference>
<evidence type="ECO:0000313" key="11">
    <source>
        <dbReference type="Proteomes" id="UP000228711"/>
    </source>
</evidence>
<evidence type="ECO:0000256" key="1">
    <source>
        <dbReference type="ARBA" id="ARBA00022490"/>
    </source>
</evidence>
<evidence type="ECO:0000256" key="8">
    <source>
        <dbReference type="ARBA" id="ARBA00023317"/>
    </source>
</evidence>
<dbReference type="InterPro" id="IPR009010">
    <property type="entry name" value="Asp_de-COase-like_dom_sf"/>
</dbReference>
<feature type="non-terminal residue" evidence="10">
    <location>
        <position position="1"/>
    </location>
</feature>
<dbReference type="Gene3D" id="2.40.40.20">
    <property type="match status" value="1"/>
</dbReference>
<comment type="caution">
    <text evidence="10">The sequence shown here is derived from an EMBL/GenBank/DDBJ whole genome shotgun (WGS) entry which is preliminary data.</text>
</comment>
<dbReference type="NCBIfam" id="TIGR00223">
    <property type="entry name" value="panD"/>
    <property type="match status" value="1"/>
</dbReference>
<evidence type="ECO:0000256" key="7">
    <source>
        <dbReference type="ARBA" id="ARBA00023270"/>
    </source>
</evidence>
<dbReference type="GO" id="GO:0006523">
    <property type="term" value="P:alanine biosynthetic process"/>
    <property type="evidence" value="ECO:0007669"/>
    <property type="project" value="InterPro"/>
</dbReference>
<keyword evidence="8" id="KW-0670">Pyruvate</keyword>
<dbReference type="PANTHER" id="PTHR21012">
    <property type="entry name" value="ASPARTATE 1-DECARBOXYLASE"/>
    <property type="match status" value="1"/>
</dbReference>
<dbReference type="GO" id="GO:0005829">
    <property type="term" value="C:cytosol"/>
    <property type="evidence" value="ECO:0007669"/>
    <property type="project" value="TreeGrafter"/>
</dbReference>